<proteinExistence type="predicted"/>
<evidence type="ECO:0000256" key="5">
    <source>
        <dbReference type="ARBA" id="ARBA00023065"/>
    </source>
</evidence>
<evidence type="ECO:0000313" key="13">
    <source>
        <dbReference type="EMBL" id="KIY96900.1"/>
    </source>
</evidence>
<sequence>MRRSLLKFADVSDPPTALSLPAQTVLFTYGLLMLLIIAMYTAGTAARLTAAQINSNINGKDDLPGKVVGTWEGYVPRLTDQGINVVGLPWLNTDNEGKMLDKLRSGEIQALVLDRNTVDYIASMDCDFVAVGTPFSIVDSGFGLALGLQQPLEEDLNYVIRDAVRAGVMEKVHNANIMRMTDTARCKDTSMKPDNTIWLHQVAGLWVMLGISVLAAGLMLCVHSVQRRHRHVSRVVSKVPAGLRTISSRVFSRNGSSAGVERVAREGDGAGAAADDACVVARRRGDRV</sequence>
<keyword evidence="8" id="KW-0325">Glycoprotein</keyword>
<feature type="domain" description="Ionotropic glutamate receptor C-terminal" evidence="12">
    <location>
        <begin position="19"/>
        <end position="212"/>
    </location>
</feature>
<dbReference type="KEGG" id="mng:MNEG_11063"/>
<dbReference type="GO" id="GO:0015276">
    <property type="term" value="F:ligand-gated monoatomic ion channel activity"/>
    <property type="evidence" value="ECO:0007669"/>
    <property type="project" value="InterPro"/>
</dbReference>
<evidence type="ECO:0000313" key="14">
    <source>
        <dbReference type="Proteomes" id="UP000054498"/>
    </source>
</evidence>
<keyword evidence="4 11" id="KW-1133">Transmembrane helix</keyword>
<dbReference type="OrthoDB" id="537665at2759"/>
<evidence type="ECO:0000256" key="8">
    <source>
        <dbReference type="ARBA" id="ARBA00023180"/>
    </source>
</evidence>
<evidence type="ECO:0000256" key="3">
    <source>
        <dbReference type="ARBA" id="ARBA00022692"/>
    </source>
</evidence>
<evidence type="ECO:0000256" key="2">
    <source>
        <dbReference type="ARBA" id="ARBA00022448"/>
    </source>
</evidence>
<evidence type="ECO:0000256" key="6">
    <source>
        <dbReference type="ARBA" id="ARBA00023136"/>
    </source>
</evidence>
<comment type="subcellular location">
    <subcellularLocation>
        <location evidence="1">Membrane</location>
        <topology evidence="1">Multi-pass membrane protein</topology>
    </subcellularLocation>
</comment>
<accession>A0A0D2MQG0</accession>
<dbReference type="Pfam" id="PF00060">
    <property type="entry name" value="Lig_chan"/>
    <property type="match status" value="1"/>
</dbReference>
<keyword evidence="7" id="KW-0675">Receptor</keyword>
<evidence type="ECO:0000256" key="1">
    <source>
        <dbReference type="ARBA" id="ARBA00004141"/>
    </source>
</evidence>
<dbReference type="InterPro" id="IPR001320">
    <property type="entry name" value="Iontro_rcpt_C"/>
</dbReference>
<dbReference type="PANTHER" id="PTHR18966">
    <property type="entry name" value="IONOTROPIC GLUTAMATE RECEPTOR"/>
    <property type="match status" value="1"/>
</dbReference>
<name>A0A0D2MQG0_9CHLO</name>
<keyword evidence="14" id="KW-1185">Reference proteome</keyword>
<gene>
    <name evidence="13" type="ORF">MNEG_11063</name>
</gene>
<reference evidence="13 14" key="1">
    <citation type="journal article" date="2013" name="BMC Genomics">
        <title>Reconstruction of the lipid metabolism for the microalga Monoraphidium neglectum from its genome sequence reveals characteristics suitable for biofuel production.</title>
        <authorList>
            <person name="Bogen C."/>
            <person name="Al-Dilaimi A."/>
            <person name="Albersmeier A."/>
            <person name="Wichmann J."/>
            <person name="Grundmann M."/>
            <person name="Rupp O."/>
            <person name="Lauersen K.J."/>
            <person name="Blifernez-Klassen O."/>
            <person name="Kalinowski J."/>
            <person name="Goesmann A."/>
            <person name="Mussgnug J.H."/>
            <person name="Kruse O."/>
        </authorList>
    </citation>
    <scope>NUCLEOTIDE SEQUENCE [LARGE SCALE GENOMIC DNA]</scope>
    <source>
        <strain evidence="13 14">SAG 48.87</strain>
    </source>
</reference>
<dbReference type="EMBL" id="KK102794">
    <property type="protein sequence ID" value="KIY96900.1"/>
    <property type="molecule type" value="Genomic_DNA"/>
</dbReference>
<dbReference type="InterPro" id="IPR015683">
    <property type="entry name" value="Ionotropic_Glu_rcpt"/>
</dbReference>
<feature type="transmembrane region" description="Helical" evidence="11">
    <location>
        <begin position="20"/>
        <end position="42"/>
    </location>
</feature>
<dbReference type="SUPFAM" id="SSF53850">
    <property type="entry name" value="Periplasmic binding protein-like II"/>
    <property type="match status" value="1"/>
</dbReference>
<evidence type="ECO:0000256" key="7">
    <source>
        <dbReference type="ARBA" id="ARBA00023170"/>
    </source>
</evidence>
<keyword evidence="9" id="KW-1071">Ligand-gated ion channel</keyword>
<evidence type="ECO:0000256" key="10">
    <source>
        <dbReference type="ARBA" id="ARBA00023303"/>
    </source>
</evidence>
<keyword evidence="10" id="KW-0407">Ion channel</keyword>
<evidence type="ECO:0000256" key="11">
    <source>
        <dbReference type="SAM" id="Phobius"/>
    </source>
</evidence>
<dbReference type="Proteomes" id="UP000054498">
    <property type="component" value="Unassembled WGS sequence"/>
</dbReference>
<organism evidence="13 14">
    <name type="scientific">Monoraphidium neglectum</name>
    <dbReference type="NCBI Taxonomy" id="145388"/>
    <lineage>
        <taxon>Eukaryota</taxon>
        <taxon>Viridiplantae</taxon>
        <taxon>Chlorophyta</taxon>
        <taxon>core chlorophytes</taxon>
        <taxon>Chlorophyceae</taxon>
        <taxon>CS clade</taxon>
        <taxon>Sphaeropleales</taxon>
        <taxon>Selenastraceae</taxon>
        <taxon>Monoraphidium</taxon>
    </lineage>
</organism>
<evidence type="ECO:0000259" key="12">
    <source>
        <dbReference type="Pfam" id="PF00060"/>
    </source>
</evidence>
<feature type="transmembrane region" description="Helical" evidence="11">
    <location>
        <begin position="197"/>
        <end position="220"/>
    </location>
</feature>
<keyword evidence="3 11" id="KW-0812">Transmembrane</keyword>
<keyword evidence="6 11" id="KW-0472">Membrane</keyword>
<dbReference type="RefSeq" id="XP_013895920.1">
    <property type="nucleotide sequence ID" value="XM_014040466.1"/>
</dbReference>
<keyword evidence="5" id="KW-0406">Ion transport</keyword>
<protein>
    <recommendedName>
        <fullName evidence="12">Ionotropic glutamate receptor C-terminal domain-containing protein</fullName>
    </recommendedName>
</protein>
<keyword evidence="2" id="KW-0813">Transport</keyword>
<evidence type="ECO:0000256" key="4">
    <source>
        <dbReference type="ARBA" id="ARBA00022989"/>
    </source>
</evidence>
<dbReference type="AlphaFoldDB" id="A0A0D2MQG0"/>
<evidence type="ECO:0000256" key="9">
    <source>
        <dbReference type="ARBA" id="ARBA00023286"/>
    </source>
</evidence>
<dbReference type="GO" id="GO:0016020">
    <property type="term" value="C:membrane"/>
    <property type="evidence" value="ECO:0007669"/>
    <property type="project" value="UniProtKB-SubCell"/>
</dbReference>
<dbReference type="GeneID" id="25728288"/>
<dbReference type="Gene3D" id="3.40.190.10">
    <property type="entry name" value="Periplasmic binding protein-like II"/>
    <property type="match status" value="2"/>
</dbReference>